<dbReference type="Proteomes" id="UP001164776">
    <property type="component" value="Unassembled WGS sequence"/>
</dbReference>
<comment type="caution">
    <text evidence="5">The sequence shown here is derived from an EMBL/GenBank/DDBJ whole genome shotgun (WGS) entry which is preliminary data.</text>
</comment>
<proteinExistence type="predicted"/>
<feature type="compositionally biased region" description="Polar residues" evidence="4">
    <location>
        <begin position="337"/>
        <end position="353"/>
    </location>
</feature>
<feature type="region of interest" description="Disordered" evidence="4">
    <location>
        <begin position="1"/>
        <end position="31"/>
    </location>
</feature>
<keyword evidence="2" id="KW-0341">Growth regulation</keyword>
<feature type="region of interest" description="Disordered" evidence="4">
    <location>
        <begin position="332"/>
        <end position="370"/>
    </location>
</feature>
<sequence length="848" mass="92469">MAGDGSSNRHRRRRGNGWSRTSRRPLPPGAAVEVRIDNDSFHGSWFEATVDFAPTTARGRGRRPAPARHTVPTCTSSLTTAASTSRRPSRPPTSARSPRPPTPPPRRGSASMTSSRRSTTTGGGQASCLPRRGRSQAPPSTSHSPSRGEVIAFPPWLVRPRRDYVDGAWVPSRAAMVLRPSRVVRVYRVGEKGEIVRDRDVYGWSRFPATVSRVVDDLSYLVEYFDLEEGGGGPEKAVEYLHRRFIRPAVEHCPSESEFQLGPGAAVEAYCDGALSPGVVSRALGDGEFDVKVVSKNHKKLVGTKVVELLKPRYKWNGNHWRIVASKRRTNLRTRPMSGTSPSLPIDLTSSGETGDEQMHGPESFGTKRSRKLLKQLDAISTNIPEHASPSEIVTPLSALCKSPESKLPPNSGCFGKNSSQVLSHGTLNSVPNINVLDSKKLADSKGPKELCSQHSSLDVTGTVQQMGRKKVAEPTMKESPLPLGSTKSITLTQEQICRTLEDTPIITQLPNQEGLFSAVPPGFESMYNGKGSEITDHAAAKVARSNHDMETANQVIETALMKNSLSQVNRNDAATKVAKTNHVIKTAIVSPDGPVQQAGGKVANRSGLLLNASSSKCTMNSSPFLSCSSSGSLLPSPLPLSQMSGHQVLFTKSSPMWALVEALGAFKDAPQQPHFLTLRKLNPDLREGIALGLMVSFADLVKSTREASIDNSIEWFEDKISTLCHLEGNGFNVHSLQSTLTRLVKIKSNRTRYLEEIDKLKAKAVAKKASSAQIEALLDAKEIAIVELEQQLGPLRQDSQKIAKDKDNEEAKLLNIKVAQSRFEEAFGDAERQFQSILTELHRKQLT</sequence>
<evidence type="ECO:0008006" key="7">
    <source>
        <dbReference type="Google" id="ProtNLM"/>
    </source>
</evidence>
<dbReference type="EMBL" id="MU629509">
    <property type="protein sequence ID" value="KAJ1256470.1"/>
    <property type="molecule type" value="Genomic_DNA"/>
</dbReference>
<evidence type="ECO:0000313" key="5">
    <source>
        <dbReference type="EMBL" id="KAJ1256470.1"/>
    </source>
</evidence>
<dbReference type="Pfam" id="PF05266">
    <property type="entry name" value="DUF724"/>
    <property type="match status" value="1"/>
</dbReference>
<organism evidence="5 6">
    <name type="scientific">Paspalum vaginatum</name>
    <name type="common">seashore paspalum</name>
    <dbReference type="NCBI Taxonomy" id="158149"/>
    <lineage>
        <taxon>Eukaryota</taxon>
        <taxon>Viridiplantae</taxon>
        <taxon>Streptophyta</taxon>
        <taxon>Embryophyta</taxon>
        <taxon>Tracheophyta</taxon>
        <taxon>Spermatophyta</taxon>
        <taxon>Magnoliopsida</taxon>
        <taxon>Liliopsida</taxon>
        <taxon>Poales</taxon>
        <taxon>Poaceae</taxon>
        <taxon>PACMAD clade</taxon>
        <taxon>Panicoideae</taxon>
        <taxon>Andropogonodae</taxon>
        <taxon>Paspaleae</taxon>
        <taxon>Paspalinae</taxon>
        <taxon>Paspalum</taxon>
    </lineage>
</organism>
<feature type="coiled-coil region" evidence="3">
    <location>
        <begin position="744"/>
        <end position="792"/>
    </location>
</feature>
<keyword evidence="6" id="KW-1185">Reference proteome</keyword>
<dbReference type="OrthoDB" id="687110at2759"/>
<feature type="compositionally biased region" description="Low complexity" evidence="4">
    <location>
        <begin position="72"/>
        <end position="97"/>
    </location>
</feature>
<dbReference type="InterPro" id="IPR007930">
    <property type="entry name" value="DUF724"/>
</dbReference>
<dbReference type="PANTHER" id="PTHR31917">
    <property type="entry name" value="AGENET DOMAIN-CONTAINING PROTEIN-RELATED"/>
    <property type="match status" value="1"/>
</dbReference>
<gene>
    <name evidence="5" type="ORF">BS78_K019600</name>
</gene>
<evidence type="ECO:0000256" key="1">
    <source>
        <dbReference type="ARBA" id="ARBA00022448"/>
    </source>
</evidence>
<evidence type="ECO:0000256" key="4">
    <source>
        <dbReference type="SAM" id="MobiDB-lite"/>
    </source>
</evidence>
<name>A0A9W7XAL0_9POAL</name>
<evidence type="ECO:0000313" key="6">
    <source>
        <dbReference type="Proteomes" id="UP001164776"/>
    </source>
</evidence>
<accession>A0A9W7XAL0</accession>
<keyword evidence="3" id="KW-0175">Coiled coil</keyword>
<feature type="compositionally biased region" description="Low complexity" evidence="4">
    <location>
        <begin position="107"/>
        <end position="120"/>
    </location>
</feature>
<keyword evidence="1" id="KW-0813">Transport</keyword>
<dbReference type="AlphaFoldDB" id="A0A9W7XAL0"/>
<protein>
    <recommendedName>
        <fullName evidence="7">Agenet domain-containing protein</fullName>
    </recommendedName>
</protein>
<feature type="region of interest" description="Disordered" evidence="4">
    <location>
        <begin position="56"/>
        <end position="148"/>
    </location>
</feature>
<evidence type="ECO:0000256" key="2">
    <source>
        <dbReference type="ARBA" id="ARBA00022604"/>
    </source>
</evidence>
<dbReference type="PANTHER" id="PTHR31917:SF74">
    <property type="entry name" value="EXPRESSED PROTEIN"/>
    <property type="match status" value="1"/>
</dbReference>
<evidence type="ECO:0000256" key="3">
    <source>
        <dbReference type="SAM" id="Coils"/>
    </source>
</evidence>
<reference evidence="5 6" key="1">
    <citation type="submission" date="2022-10" db="EMBL/GenBank/DDBJ databases">
        <title>WGS assembly of Paspalum vaginatum 540-79.</title>
        <authorList>
            <person name="Sun G."/>
            <person name="Wase N."/>
            <person name="Shu S."/>
            <person name="Jenkins J."/>
            <person name="Zhou B."/>
            <person name="Torres-Rodriguez J."/>
            <person name="Chen C."/>
            <person name="Sandor L."/>
            <person name="Plott C."/>
            <person name="Yoshinga Y."/>
            <person name="Daum C."/>
            <person name="Qi P."/>
            <person name="Barry K."/>
            <person name="Lipzen A."/>
            <person name="Berry L."/>
            <person name="Pedersen C."/>
            <person name="Gottilla T."/>
            <person name="Foltz A."/>
            <person name="Yu H."/>
            <person name="O'Malley R."/>
            <person name="Zhang C."/>
            <person name="Devos K."/>
            <person name="Sigmon B."/>
            <person name="Yu B."/>
            <person name="Obata T."/>
            <person name="Schmutz J."/>
            <person name="Schnable J."/>
        </authorList>
    </citation>
    <scope>NUCLEOTIDE SEQUENCE [LARGE SCALE GENOMIC DNA]</scope>
    <source>
        <strain evidence="6">cv. 540-79</strain>
    </source>
</reference>